<accession>A0ACD3AIZ3</accession>
<sequence>MFEVGEMVRGEGAAGCGGGGGGGGDGGGGEGYIRCCPRPRSPSRIQIPIATPSLPHKFLHLSVRSFVPLGMIWIRRRVELNGCMCVDYKEEELDSVINRFGSGIVGVSEFRLRIGRWRCLSLGAVTSHGGKREGRVVVGVRVWVFRAP</sequence>
<proteinExistence type="predicted"/>
<name>A0ACD3AIZ3_9AGAR</name>
<gene>
    <name evidence="1" type="ORF">BDN72DRAFT_845178</name>
</gene>
<organism evidence="1 2">
    <name type="scientific">Pluteus cervinus</name>
    <dbReference type="NCBI Taxonomy" id="181527"/>
    <lineage>
        <taxon>Eukaryota</taxon>
        <taxon>Fungi</taxon>
        <taxon>Dikarya</taxon>
        <taxon>Basidiomycota</taxon>
        <taxon>Agaricomycotina</taxon>
        <taxon>Agaricomycetes</taxon>
        <taxon>Agaricomycetidae</taxon>
        <taxon>Agaricales</taxon>
        <taxon>Pluteineae</taxon>
        <taxon>Pluteaceae</taxon>
        <taxon>Pluteus</taxon>
    </lineage>
</organism>
<keyword evidence="2" id="KW-1185">Reference proteome</keyword>
<dbReference type="EMBL" id="ML208427">
    <property type="protein sequence ID" value="TFK65725.1"/>
    <property type="molecule type" value="Genomic_DNA"/>
</dbReference>
<evidence type="ECO:0000313" key="1">
    <source>
        <dbReference type="EMBL" id="TFK65725.1"/>
    </source>
</evidence>
<evidence type="ECO:0000313" key="2">
    <source>
        <dbReference type="Proteomes" id="UP000308600"/>
    </source>
</evidence>
<reference evidence="1 2" key="1">
    <citation type="journal article" date="2019" name="Nat. Ecol. Evol.">
        <title>Megaphylogeny resolves global patterns of mushroom evolution.</title>
        <authorList>
            <person name="Varga T."/>
            <person name="Krizsan K."/>
            <person name="Foldi C."/>
            <person name="Dima B."/>
            <person name="Sanchez-Garcia M."/>
            <person name="Sanchez-Ramirez S."/>
            <person name="Szollosi G.J."/>
            <person name="Szarkandi J.G."/>
            <person name="Papp V."/>
            <person name="Albert L."/>
            <person name="Andreopoulos W."/>
            <person name="Angelini C."/>
            <person name="Antonin V."/>
            <person name="Barry K.W."/>
            <person name="Bougher N.L."/>
            <person name="Buchanan P."/>
            <person name="Buyck B."/>
            <person name="Bense V."/>
            <person name="Catcheside P."/>
            <person name="Chovatia M."/>
            <person name="Cooper J."/>
            <person name="Damon W."/>
            <person name="Desjardin D."/>
            <person name="Finy P."/>
            <person name="Geml J."/>
            <person name="Haridas S."/>
            <person name="Hughes K."/>
            <person name="Justo A."/>
            <person name="Karasinski D."/>
            <person name="Kautmanova I."/>
            <person name="Kiss B."/>
            <person name="Kocsube S."/>
            <person name="Kotiranta H."/>
            <person name="LaButti K.M."/>
            <person name="Lechner B.E."/>
            <person name="Liimatainen K."/>
            <person name="Lipzen A."/>
            <person name="Lukacs Z."/>
            <person name="Mihaltcheva S."/>
            <person name="Morgado L.N."/>
            <person name="Niskanen T."/>
            <person name="Noordeloos M.E."/>
            <person name="Ohm R.A."/>
            <person name="Ortiz-Santana B."/>
            <person name="Ovrebo C."/>
            <person name="Racz N."/>
            <person name="Riley R."/>
            <person name="Savchenko A."/>
            <person name="Shiryaev A."/>
            <person name="Soop K."/>
            <person name="Spirin V."/>
            <person name="Szebenyi C."/>
            <person name="Tomsovsky M."/>
            <person name="Tulloss R.E."/>
            <person name="Uehling J."/>
            <person name="Grigoriev I.V."/>
            <person name="Vagvolgyi C."/>
            <person name="Papp T."/>
            <person name="Martin F.M."/>
            <person name="Miettinen O."/>
            <person name="Hibbett D.S."/>
            <person name="Nagy L.G."/>
        </authorList>
    </citation>
    <scope>NUCLEOTIDE SEQUENCE [LARGE SCALE GENOMIC DNA]</scope>
    <source>
        <strain evidence="1 2">NL-1719</strain>
    </source>
</reference>
<dbReference type="Proteomes" id="UP000308600">
    <property type="component" value="Unassembled WGS sequence"/>
</dbReference>
<protein>
    <submittedName>
        <fullName evidence="1">Uncharacterized protein</fullName>
    </submittedName>
</protein>